<evidence type="ECO:0000259" key="1">
    <source>
        <dbReference type="Pfam" id="PF00171"/>
    </source>
</evidence>
<protein>
    <recommendedName>
        <fullName evidence="1">Aldehyde dehydrogenase domain-containing protein</fullName>
    </recommendedName>
</protein>
<dbReference type="EMBL" id="JADCNM010000004">
    <property type="protein sequence ID" value="KAG0486404.1"/>
    <property type="molecule type" value="Genomic_DNA"/>
</dbReference>
<sequence length="367" mass="40267">MVKFADLIEQHQEELFILEALNAGKLLHLNKIIDIPAAINFLHYYAGAADKIHGQTLKCSVAPALAAGCTMIVKPAEKTPLPALYYANLAKEAGIPDGVLNVITGFGPTAGAAICSHMDVDAVNIALYLSCVLMLLLFTGSTEVGRLVVQAAARSNRKPVSLELGGKCPLIIFSDADVNMAVDIAKKAIFYNKVKFVWLGPVFLCMKEYMKSSLRRLLKVLKAGLLETLLIQTLIKDLRSMGINSRRFFGISIMEDTLIAKEEIFGPVMSLRKFKTIEETIEKANNTIYGLAAGILTNDLNTANRVSRLIRAGVIWINCYSTFDRDCPYGGYKASGFGRDLGLQALEKLSAREDCDHPYLWFPLAVT</sequence>
<gene>
    <name evidence="2" type="ORF">HPP92_008499</name>
</gene>
<evidence type="ECO:0000313" key="3">
    <source>
        <dbReference type="Proteomes" id="UP000639772"/>
    </source>
</evidence>
<dbReference type="InterPro" id="IPR016161">
    <property type="entry name" value="Ald_DH/histidinol_DH"/>
</dbReference>
<comment type="caution">
    <text evidence="2">The sequence shown here is derived from an EMBL/GenBank/DDBJ whole genome shotgun (WGS) entry which is preliminary data.</text>
</comment>
<dbReference type="PANTHER" id="PTHR11699">
    <property type="entry name" value="ALDEHYDE DEHYDROGENASE-RELATED"/>
    <property type="match status" value="1"/>
</dbReference>
<feature type="domain" description="Aldehyde dehydrogenase" evidence="1">
    <location>
        <begin position="60"/>
        <end position="216"/>
    </location>
</feature>
<dbReference type="Proteomes" id="UP000639772">
    <property type="component" value="Unassembled WGS sequence"/>
</dbReference>
<organism evidence="2 3">
    <name type="scientific">Vanilla planifolia</name>
    <name type="common">Vanilla</name>
    <dbReference type="NCBI Taxonomy" id="51239"/>
    <lineage>
        <taxon>Eukaryota</taxon>
        <taxon>Viridiplantae</taxon>
        <taxon>Streptophyta</taxon>
        <taxon>Embryophyta</taxon>
        <taxon>Tracheophyta</taxon>
        <taxon>Spermatophyta</taxon>
        <taxon>Magnoliopsida</taxon>
        <taxon>Liliopsida</taxon>
        <taxon>Asparagales</taxon>
        <taxon>Orchidaceae</taxon>
        <taxon>Vanilloideae</taxon>
        <taxon>Vanilleae</taxon>
        <taxon>Vanilla</taxon>
    </lineage>
</organism>
<name>A0A835RCH8_VANPL</name>
<dbReference type="InterPro" id="IPR015590">
    <property type="entry name" value="Aldehyde_DH_dom"/>
</dbReference>
<evidence type="ECO:0000313" key="2">
    <source>
        <dbReference type="EMBL" id="KAG0486404.1"/>
    </source>
</evidence>
<feature type="domain" description="Aldehyde dehydrogenase" evidence="1">
    <location>
        <begin position="255"/>
        <end position="349"/>
    </location>
</feature>
<accession>A0A835RCH8</accession>
<dbReference type="AlphaFoldDB" id="A0A835RCH8"/>
<dbReference type="GO" id="GO:0016620">
    <property type="term" value="F:oxidoreductase activity, acting on the aldehyde or oxo group of donors, NAD or NADP as acceptor"/>
    <property type="evidence" value="ECO:0007669"/>
    <property type="project" value="InterPro"/>
</dbReference>
<feature type="domain" description="Aldehyde dehydrogenase" evidence="1">
    <location>
        <begin position="2"/>
        <end position="59"/>
    </location>
</feature>
<dbReference type="OrthoDB" id="310895at2759"/>
<dbReference type="Gene3D" id="3.40.605.10">
    <property type="entry name" value="Aldehyde Dehydrogenase, Chain A, domain 1"/>
    <property type="match status" value="3"/>
</dbReference>
<dbReference type="SUPFAM" id="SSF53720">
    <property type="entry name" value="ALDH-like"/>
    <property type="match status" value="1"/>
</dbReference>
<dbReference type="InterPro" id="IPR016163">
    <property type="entry name" value="Ald_DH_C"/>
</dbReference>
<proteinExistence type="predicted"/>
<dbReference type="Gene3D" id="3.40.309.10">
    <property type="entry name" value="Aldehyde Dehydrogenase, Chain A, domain 2"/>
    <property type="match status" value="2"/>
</dbReference>
<dbReference type="InterPro" id="IPR016162">
    <property type="entry name" value="Ald_DH_N"/>
</dbReference>
<reference evidence="2 3" key="1">
    <citation type="journal article" date="2020" name="Nat. Food">
        <title>A phased Vanilla planifolia genome enables genetic improvement of flavour and production.</title>
        <authorList>
            <person name="Hasing T."/>
            <person name="Tang H."/>
            <person name="Brym M."/>
            <person name="Khazi F."/>
            <person name="Huang T."/>
            <person name="Chambers A.H."/>
        </authorList>
    </citation>
    <scope>NUCLEOTIDE SEQUENCE [LARGE SCALE GENOMIC DNA]</scope>
    <source>
        <tissue evidence="2">Leaf</tissue>
    </source>
</reference>
<dbReference type="Pfam" id="PF00171">
    <property type="entry name" value="Aldedh"/>
    <property type="match status" value="3"/>
</dbReference>